<proteinExistence type="predicted"/>
<evidence type="ECO:0000313" key="2">
    <source>
        <dbReference type="Proteomes" id="UP000245838"/>
    </source>
</evidence>
<organism evidence="1 2">
    <name type="scientific">Sodalis glossinidius (strain morsitans)</name>
    <dbReference type="NCBI Taxonomy" id="343509"/>
    <lineage>
        <taxon>Bacteria</taxon>
        <taxon>Pseudomonadati</taxon>
        <taxon>Pseudomonadota</taxon>
        <taxon>Gammaproteobacteria</taxon>
        <taxon>Enterobacterales</taxon>
        <taxon>Bruguierivoracaceae</taxon>
        <taxon>Sodalis</taxon>
    </lineage>
</organism>
<reference evidence="1 2" key="1">
    <citation type="submission" date="2015-05" db="EMBL/GenBank/DDBJ databases">
        <authorList>
            <person name="Goodhead I."/>
        </authorList>
    </citation>
    <scope>NUCLEOTIDE SEQUENCE [LARGE SCALE GENOMIC DNA]</scope>
    <source>
        <strain evidence="2">morsitans</strain>
    </source>
</reference>
<protein>
    <submittedName>
        <fullName evidence="1">Uncharacterized protein</fullName>
    </submittedName>
</protein>
<dbReference type="AlphaFoldDB" id="A0A193QIG9"/>
<sequence length="117" mass="13861">MARSKPSWPRIWTLKKSELSFFLHYIAVVVYNARQDDFSNNRPRRYQVVEFVNELLHGGLRGNVDDAMSLQTESIDFLKLIFYLIGHTYNFTRKFSSNSRANFAYLRPTYCCTIFVF</sequence>
<dbReference type="EMBL" id="LN854557">
    <property type="protein sequence ID" value="CRL44977.1"/>
    <property type="molecule type" value="Genomic_DNA"/>
</dbReference>
<gene>
    <name evidence="1" type="ORF">SGGMMB4_02416</name>
</gene>
<name>A0A193QIG9_SODGM</name>
<evidence type="ECO:0000313" key="1">
    <source>
        <dbReference type="EMBL" id="CRL44977.1"/>
    </source>
</evidence>
<dbReference type="Proteomes" id="UP000245838">
    <property type="component" value="Chromosome sggmmb4_Chromosome"/>
</dbReference>
<accession>A0A193QIG9</accession>